<dbReference type="RefSeq" id="WP_133593326.1">
    <property type="nucleotide sequence ID" value="NZ_SNVV01000014.1"/>
</dbReference>
<name>A0A4R6DWH7_9RHOO</name>
<evidence type="ECO:0000313" key="3">
    <source>
        <dbReference type="Proteomes" id="UP000295129"/>
    </source>
</evidence>
<organism evidence="2 3">
    <name type="scientific">Azoarcus indigens</name>
    <dbReference type="NCBI Taxonomy" id="29545"/>
    <lineage>
        <taxon>Bacteria</taxon>
        <taxon>Pseudomonadati</taxon>
        <taxon>Pseudomonadota</taxon>
        <taxon>Betaproteobacteria</taxon>
        <taxon>Rhodocyclales</taxon>
        <taxon>Zoogloeaceae</taxon>
        <taxon>Azoarcus</taxon>
    </lineage>
</organism>
<dbReference type="EMBL" id="SNVV01000014">
    <property type="protein sequence ID" value="TDN48708.1"/>
    <property type="molecule type" value="Genomic_DNA"/>
</dbReference>
<feature type="region of interest" description="Disordered" evidence="1">
    <location>
        <begin position="1"/>
        <end position="21"/>
    </location>
</feature>
<keyword evidence="3" id="KW-1185">Reference proteome</keyword>
<evidence type="ECO:0000256" key="1">
    <source>
        <dbReference type="SAM" id="MobiDB-lite"/>
    </source>
</evidence>
<proteinExistence type="predicted"/>
<accession>A0A4R6DWH7</accession>
<sequence length="99" mass="10739">MGRANDLCGTRAPERVGEGPSYSAQPEMALAALLHLLTRFPARQTPAIAAAIVAHLRIIEDDPRIAACVRDCAGRLTDDWRAYTMLCDEQADAPARSFS</sequence>
<dbReference type="AlphaFoldDB" id="A0A4R6DWH7"/>
<gene>
    <name evidence="2" type="ORF">C7389_11495</name>
</gene>
<comment type="caution">
    <text evidence="2">The sequence shown here is derived from an EMBL/GenBank/DDBJ whole genome shotgun (WGS) entry which is preliminary data.</text>
</comment>
<protein>
    <submittedName>
        <fullName evidence="2">Uncharacterized protein</fullName>
    </submittedName>
</protein>
<evidence type="ECO:0000313" key="2">
    <source>
        <dbReference type="EMBL" id="TDN48708.1"/>
    </source>
</evidence>
<dbReference type="Proteomes" id="UP000295129">
    <property type="component" value="Unassembled WGS sequence"/>
</dbReference>
<reference evidence="2 3" key="1">
    <citation type="submission" date="2019-03" db="EMBL/GenBank/DDBJ databases">
        <title>Genomic Encyclopedia of Type Strains, Phase IV (KMG-IV): sequencing the most valuable type-strain genomes for metagenomic binning, comparative biology and taxonomic classification.</title>
        <authorList>
            <person name="Goeker M."/>
        </authorList>
    </citation>
    <scope>NUCLEOTIDE SEQUENCE [LARGE SCALE GENOMIC DNA]</scope>
    <source>
        <strain evidence="2 3">DSM 12121</strain>
    </source>
</reference>
<dbReference type="OrthoDB" id="8527581at2"/>